<dbReference type="EMBL" id="AP018205">
    <property type="protein sequence ID" value="BAY59881.1"/>
    <property type="molecule type" value="Genomic_DNA"/>
</dbReference>
<evidence type="ECO:0000313" key="2">
    <source>
        <dbReference type="EMBL" id="BAY59881.1"/>
    </source>
</evidence>
<protein>
    <submittedName>
        <fullName evidence="2">Uncharacterized protein</fullName>
    </submittedName>
</protein>
<reference evidence="2 3" key="1">
    <citation type="submission" date="2017-06" db="EMBL/GenBank/DDBJ databases">
        <title>Genome sequencing of cyanobaciteial culture collection at National Institute for Environmental Studies (NIES).</title>
        <authorList>
            <person name="Hirose Y."/>
            <person name="Shimura Y."/>
            <person name="Fujisawa T."/>
            <person name="Nakamura Y."/>
            <person name="Kawachi M."/>
        </authorList>
    </citation>
    <scope>NUCLEOTIDE SEQUENCE [LARGE SCALE GENOMIC DNA]</scope>
    <source>
        <strain evidence="2 3">NIES-2135</strain>
        <plasmid evidence="3">Plasmid Plasmid2 dna</plasmid>
    </source>
</reference>
<organism evidence="2 3">
    <name type="scientific">Leptolyngbya boryana NIES-2135</name>
    <dbReference type="NCBI Taxonomy" id="1973484"/>
    <lineage>
        <taxon>Bacteria</taxon>
        <taxon>Bacillati</taxon>
        <taxon>Cyanobacteriota</taxon>
        <taxon>Cyanophyceae</taxon>
        <taxon>Leptolyngbyales</taxon>
        <taxon>Leptolyngbyaceae</taxon>
        <taxon>Leptolyngbya group</taxon>
        <taxon>Leptolyngbya</taxon>
    </lineage>
</organism>
<geneLocation type="plasmid" evidence="2">
    <name>plasmid2</name>
</geneLocation>
<sequence>MATGSTHSFDHHSQQESVGAAISVTSASNASSNLGSTGSSIQNDDVNQALIQVTSTDYDHNHAKPAGTIDLQQTDHEEFRQQNGTDQSDRITGSDGNDFLMAGSQLIQGTASGNGPGEFPFANDSPATTSVNFELKDGQLKIDGVANNLDGAPLFSQDETVIDRAAKILNGSDPETLIEGFLKVPQDSEGNTLTGTHLHFSPTEDSRGNFADATVIRYVENTSTGNRSAQLTGEFDLNPEEQAAFAAGNLYLNLHTNVDVDQDGRAGFPTGENRVNFNQTVVKA</sequence>
<evidence type="ECO:0000256" key="1">
    <source>
        <dbReference type="SAM" id="MobiDB-lite"/>
    </source>
</evidence>
<proteinExistence type="predicted"/>
<name>A0A1Z4JT04_LEPBY</name>
<feature type="region of interest" description="Disordered" evidence="1">
    <location>
        <begin position="1"/>
        <end position="22"/>
    </location>
</feature>
<gene>
    <name evidence="2" type="ORF">NIES2135_67580</name>
</gene>
<keyword evidence="2" id="KW-0614">Plasmid</keyword>
<accession>A0A1Z4JT04</accession>
<dbReference type="Proteomes" id="UP000217895">
    <property type="component" value="Plasmid Plasmid2 dna"/>
</dbReference>
<evidence type="ECO:0000313" key="3">
    <source>
        <dbReference type="Proteomes" id="UP000217895"/>
    </source>
</evidence>
<dbReference type="AlphaFoldDB" id="A0A1Z4JT04"/>
<keyword evidence="3" id="KW-1185">Reference proteome</keyword>